<dbReference type="EMBL" id="BAAAHH010000007">
    <property type="protein sequence ID" value="GAA0947188.1"/>
    <property type="molecule type" value="Genomic_DNA"/>
</dbReference>
<dbReference type="RefSeq" id="WP_344239594.1">
    <property type="nucleotide sequence ID" value="NZ_BAAAHH010000007.1"/>
</dbReference>
<evidence type="ECO:0000313" key="1">
    <source>
        <dbReference type="EMBL" id="GAA0947188.1"/>
    </source>
</evidence>
<evidence type="ECO:0008006" key="3">
    <source>
        <dbReference type="Google" id="ProtNLM"/>
    </source>
</evidence>
<protein>
    <recommendedName>
        <fullName evidence="3">Secreted protein</fullName>
    </recommendedName>
</protein>
<evidence type="ECO:0000313" key="2">
    <source>
        <dbReference type="Proteomes" id="UP001500665"/>
    </source>
</evidence>
<name>A0ABN1QTJ2_9ACTN</name>
<proteinExistence type="predicted"/>
<dbReference type="Proteomes" id="UP001500665">
    <property type="component" value="Unassembled WGS sequence"/>
</dbReference>
<gene>
    <name evidence="1" type="ORF">GCM10009550_22410</name>
</gene>
<reference evidence="1 2" key="1">
    <citation type="journal article" date="2019" name="Int. J. Syst. Evol. Microbiol.">
        <title>The Global Catalogue of Microorganisms (GCM) 10K type strain sequencing project: providing services to taxonomists for standard genome sequencing and annotation.</title>
        <authorList>
            <consortium name="The Broad Institute Genomics Platform"/>
            <consortium name="The Broad Institute Genome Sequencing Center for Infectious Disease"/>
            <person name="Wu L."/>
            <person name="Ma J."/>
        </authorList>
    </citation>
    <scope>NUCLEOTIDE SEQUENCE [LARGE SCALE GENOMIC DNA]</scope>
    <source>
        <strain evidence="1 2">JCM 10696</strain>
    </source>
</reference>
<accession>A0ABN1QTJ2</accession>
<keyword evidence="2" id="KW-1185">Reference proteome</keyword>
<comment type="caution">
    <text evidence="1">The sequence shown here is derived from an EMBL/GenBank/DDBJ whole genome shotgun (WGS) entry which is preliminary data.</text>
</comment>
<sequence length="914" mass="99353">MSVWEELRERIAAGNVAETLKLLESLDDAGRREAARELPAYVRSRDDESFWNSRRSIDLRNTQNLALKAAGAACLPPSAAATWLTRRDLRVWQIDRREREAVLQAASRRPDSWRADVGRRIAGKLRLREMESWEREGELNWELAAHLLVSTEEPPVTNDAFVIGWLVWRRTTPRGQDPFFPAFVPAIFEAEGVGARLSDERPEENGTWSRTGTWLGKLLSAAEPADSAGTPVSREALLDGCVRRFLRGGRPRDLAWFVRLHQALEPSVEESAGRIRDYVRLLPTAPPAVAELAFAQVKAVNEQGSLDEGLFAETAGALLFRPEAKLVKAGLIWLDRTARARRNENAVVALAAGLFGHEQPDLRERAVKLAVKYAGKVDPLTAETVREAAGVLPGTLLPLVVEAFGAVETAEPEAPPALYAPVPTDLPGPISSPAELFEETVLHLRNHEMGWAETERLMAGLVTMGPSIIEELQQYVHDHVPYLLNRSYADHLFGAPFLVRILLEWSTGVLRHARHARKKAKREGRADPDSRQPLHQRFIDAVAAADHRRRVRSNHQQRGEKYPAPSRLLHLRFVDAAAHLGDPVLLATPTSSTGHVDPDVFAARLRMLEEAGAKPGTYDLEQALLRLPGGVSRVPALDGLASPAAALAREWLAAGGLPAPELTYGFTTIKRRRYSWSGTTWEEPSYFHAASTCESPLDSARLLGTIAPPAKAGEGTGYHGAQIPWWPSVLPSHRELTAAHLLHHAVSHAHGSYDPSTVLPALADATGPTGPATAAVLLHGLGAENAADRAGAVDALLSFAAQDALPAADMGRLLPPFLEAEAFPFTRLLPPLTEAVRAGAPLWPFFAEALPGLLPASGAPARSGLAPFLALATATAEMHRVRTPLPALSAWSPASPASRPAKEAARLQRTLALS</sequence>
<organism evidence="1 2">
    <name type="scientific">Actinocorallia libanotica</name>
    <dbReference type="NCBI Taxonomy" id="46162"/>
    <lineage>
        <taxon>Bacteria</taxon>
        <taxon>Bacillati</taxon>
        <taxon>Actinomycetota</taxon>
        <taxon>Actinomycetes</taxon>
        <taxon>Streptosporangiales</taxon>
        <taxon>Thermomonosporaceae</taxon>
        <taxon>Actinocorallia</taxon>
    </lineage>
</organism>